<evidence type="ECO:0000256" key="14">
    <source>
        <dbReference type="SAM" id="MobiDB-lite"/>
    </source>
</evidence>
<feature type="non-terminal residue" evidence="17">
    <location>
        <position position="1"/>
    </location>
</feature>
<dbReference type="SUPFAM" id="SSF46689">
    <property type="entry name" value="Homeodomain-like"/>
    <property type="match status" value="1"/>
</dbReference>
<evidence type="ECO:0000256" key="5">
    <source>
        <dbReference type="ARBA" id="ARBA00022737"/>
    </source>
</evidence>
<evidence type="ECO:0000256" key="8">
    <source>
        <dbReference type="ARBA" id="ARBA00023125"/>
    </source>
</evidence>
<feature type="domain" description="HTH myb-type" evidence="16">
    <location>
        <begin position="59"/>
        <end position="108"/>
    </location>
</feature>
<dbReference type="CDD" id="cd00167">
    <property type="entry name" value="SANT"/>
    <property type="match status" value="1"/>
</dbReference>
<evidence type="ECO:0000256" key="9">
    <source>
        <dbReference type="ARBA" id="ARBA00023187"/>
    </source>
</evidence>
<feature type="compositionally biased region" description="Basic and acidic residues" evidence="14">
    <location>
        <begin position="118"/>
        <end position="128"/>
    </location>
</feature>
<dbReference type="InterPro" id="IPR047242">
    <property type="entry name" value="CDC5L/Cef1"/>
</dbReference>
<feature type="region of interest" description="Disordered" evidence="14">
    <location>
        <begin position="249"/>
        <end position="288"/>
    </location>
</feature>
<feature type="domain" description="Myb-like" evidence="15">
    <location>
        <begin position="55"/>
        <end position="104"/>
    </location>
</feature>
<feature type="region of interest" description="Disordered" evidence="14">
    <location>
        <begin position="473"/>
        <end position="493"/>
    </location>
</feature>
<proteinExistence type="inferred from homology"/>
<dbReference type="EMBL" id="CATQJA010002567">
    <property type="protein sequence ID" value="CAJ0571488.1"/>
    <property type="molecule type" value="Genomic_DNA"/>
</dbReference>
<dbReference type="GO" id="GO:0005681">
    <property type="term" value="C:spliceosomal complex"/>
    <property type="evidence" value="ECO:0007669"/>
    <property type="project" value="UniProtKB-KW"/>
</dbReference>
<sequence>MVRVIIKGGVWRNTEDEILKAAIMKYGKNQWSRIASLLHRKSAKQCKARWHEWLDPSIKKTEWSREEDEKLLHLAKLMPTQWRTIAPIVGRTATQCLERYEQLLDEAQRKAEGIDDEALEARKLKPGEIDPTPETKPARPDPIDMDDDELEMLSEARARLANTQGKKAKRKARERQLSEARRCASLQKTRELKAAGIFIPPSKFQLMKRPEVDYSAEIPFEKPVPAGFHDPSMDRFSNEDKTNLAVEDHRKKTGTELENEKRRADREKMKKRKAQEAEHGKVFEQQEKKRSKLILPTPQISEKELEEIVKIGHATEAMSQYADTAPTSGLLTDYVASARQNAANARTLRTPANHRDTLEKEVHNLLALQNVESSLKGGENTPLFESNFSTVTPIRQSMETPNTVLQSIAATPGTASFGRTPGQTPVGATPTPFRDQMGINQGAMDIYEQKADLRRALSSLPRPKNDFEIVAPDDEELKEEDGDEGEWVEDAEDRKEARAKARAEARLRELQQRTQVVQRDLPRPSKISEVAFRPVDNKSELNRAENLIKAEMELLVKWDIDGTAPELAFTPAQLADAKKLIDDEAEQGPPMDEEYWEAVDQCFGELAFSRGKFCRLGGLGKEQQIEALSQQFNMARDWMTSKAKKIGKIEKRVKIKLGGYTQVHAQLAQKIYDRQQDGELARIELNTFRQLAQHEEKAINKRVEKITKEVRQQDGRERELQKVHKELQHKRWLLEQMERRESASVNGEPVVYANGQ</sequence>
<evidence type="ECO:0000313" key="17">
    <source>
        <dbReference type="EMBL" id="CAJ0571488.1"/>
    </source>
</evidence>
<dbReference type="Pfam" id="PF13921">
    <property type="entry name" value="Myb_DNA-bind_6"/>
    <property type="match status" value="1"/>
</dbReference>
<dbReference type="Pfam" id="PF11831">
    <property type="entry name" value="Myb_Cef"/>
    <property type="match status" value="1"/>
</dbReference>
<keyword evidence="3" id="KW-0507">mRNA processing</keyword>
<evidence type="ECO:0000259" key="16">
    <source>
        <dbReference type="PROSITE" id="PS51294"/>
    </source>
</evidence>
<dbReference type="GO" id="GO:0006281">
    <property type="term" value="P:DNA repair"/>
    <property type="evidence" value="ECO:0007669"/>
    <property type="project" value="UniProtKB-KW"/>
</dbReference>
<dbReference type="InterPro" id="IPR001005">
    <property type="entry name" value="SANT/Myb"/>
</dbReference>
<dbReference type="FunFam" id="1.10.10.60:FF:000021">
    <property type="entry name" value="CDC5 cell division cycle 5-like"/>
    <property type="match status" value="1"/>
</dbReference>
<feature type="domain" description="HTH myb-type" evidence="16">
    <location>
        <begin position="3"/>
        <end position="58"/>
    </location>
</feature>
<protein>
    <submittedName>
        <fullName evidence="17">Uncharacterized protein</fullName>
    </submittedName>
</protein>
<comment type="similarity">
    <text evidence="2">Belongs to the CEF1 family.</text>
</comment>
<feature type="domain" description="Myb-like" evidence="15">
    <location>
        <begin position="3"/>
        <end position="54"/>
    </location>
</feature>
<dbReference type="InterPro" id="IPR047240">
    <property type="entry name" value="SANT_CDC5L_II"/>
</dbReference>
<organism evidence="17 18">
    <name type="scientific">Mesorhabditis spiculigera</name>
    <dbReference type="NCBI Taxonomy" id="96644"/>
    <lineage>
        <taxon>Eukaryota</taxon>
        <taxon>Metazoa</taxon>
        <taxon>Ecdysozoa</taxon>
        <taxon>Nematoda</taxon>
        <taxon>Chromadorea</taxon>
        <taxon>Rhabditida</taxon>
        <taxon>Rhabditina</taxon>
        <taxon>Rhabditomorpha</taxon>
        <taxon>Rhabditoidea</taxon>
        <taxon>Rhabditidae</taxon>
        <taxon>Mesorhabditinae</taxon>
        <taxon>Mesorhabditis</taxon>
    </lineage>
</organism>
<dbReference type="GO" id="GO:0000974">
    <property type="term" value="C:Prp19 complex"/>
    <property type="evidence" value="ECO:0007669"/>
    <property type="project" value="InterPro"/>
</dbReference>
<evidence type="ECO:0000256" key="6">
    <source>
        <dbReference type="ARBA" id="ARBA00022763"/>
    </source>
</evidence>
<keyword evidence="11" id="KW-0539">Nucleus</keyword>
<evidence type="ECO:0000256" key="4">
    <source>
        <dbReference type="ARBA" id="ARBA00022728"/>
    </source>
</evidence>
<dbReference type="FunFam" id="1.10.10.60:FF:000091">
    <property type="entry name" value="CDC5 cell division cycle 5-like"/>
    <property type="match status" value="1"/>
</dbReference>
<dbReference type="AlphaFoldDB" id="A0AA36CNJ5"/>
<dbReference type="GO" id="GO:0000977">
    <property type="term" value="F:RNA polymerase II transcription regulatory region sequence-specific DNA binding"/>
    <property type="evidence" value="ECO:0007669"/>
    <property type="project" value="TreeGrafter"/>
</dbReference>
<name>A0AA36CNJ5_9BILA</name>
<feature type="compositionally biased region" description="Acidic residues" evidence="14">
    <location>
        <begin position="473"/>
        <end position="491"/>
    </location>
</feature>
<feature type="region of interest" description="Disordered" evidence="14">
    <location>
        <begin position="118"/>
        <end position="144"/>
    </location>
</feature>
<dbReference type="PANTHER" id="PTHR45885:SF1">
    <property type="entry name" value="CELL DIVISION CYCLE 5-LIKE PROTEIN"/>
    <property type="match status" value="1"/>
</dbReference>
<evidence type="ECO:0000259" key="15">
    <source>
        <dbReference type="PROSITE" id="PS50090"/>
    </source>
</evidence>
<dbReference type="CDD" id="cd11659">
    <property type="entry name" value="SANT_CDC5_II"/>
    <property type="match status" value="1"/>
</dbReference>
<keyword evidence="9" id="KW-0508">mRNA splicing</keyword>
<feature type="region of interest" description="Disordered" evidence="14">
    <location>
        <begin position="161"/>
        <end position="180"/>
    </location>
</feature>
<reference evidence="17" key="1">
    <citation type="submission" date="2023-06" db="EMBL/GenBank/DDBJ databases">
        <authorList>
            <person name="Delattre M."/>
        </authorList>
    </citation>
    <scope>NUCLEOTIDE SEQUENCE</scope>
    <source>
        <strain evidence="17">AF72</strain>
    </source>
</reference>
<evidence type="ECO:0000256" key="10">
    <source>
        <dbReference type="ARBA" id="ARBA00023204"/>
    </source>
</evidence>
<comment type="caution">
    <text evidence="17">The sequence shown here is derived from an EMBL/GenBank/DDBJ whole genome shotgun (WGS) entry which is preliminary data.</text>
</comment>
<keyword evidence="10" id="KW-0234">DNA repair</keyword>
<gene>
    <name evidence="17" type="ORF">MSPICULIGERA_LOCUS9892</name>
</gene>
<evidence type="ECO:0000256" key="12">
    <source>
        <dbReference type="ARBA" id="ARBA00023306"/>
    </source>
</evidence>
<evidence type="ECO:0000256" key="1">
    <source>
        <dbReference type="ARBA" id="ARBA00004123"/>
    </source>
</evidence>
<dbReference type="PROSITE" id="PS50090">
    <property type="entry name" value="MYB_LIKE"/>
    <property type="match status" value="2"/>
</dbReference>
<dbReference type="GO" id="GO:0000981">
    <property type="term" value="F:DNA-binding transcription factor activity, RNA polymerase II-specific"/>
    <property type="evidence" value="ECO:0007669"/>
    <property type="project" value="TreeGrafter"/>
</dbReference>
<dbReference type="GO" id="GO:0000398">
    <property type="term" value="P:mRNA splicing, via spliceosome"/>
    <property type="evidence" value="ECO:0007669"/>
    <property type="project" value="InterPro"/>
</dbReference>
<evidence type="ECO:0000313" key="18">
    <source>
        <dbReference type="Proteomes" id="UP001177023"/>
    </source>
</evidence>
<accession>A0AA36CNJ5</accession>
<evidence type="ECO:0000256" key="2">
    <source>
        <dbReference type="ARBA" id="ARBA00010506"/>
    </source>
</evidence>
<dbReference type="PANTHER" id="PTHR45885">
    <property type="entry name" value="CELL DIVISION CYCLE 5-LIKE PROTEIN"/>
    <property type="match status" value="1"/>
</dbReference>
<dbReference type="PROSITE" id="PS51294">
    <property type="entry name" value="HTH_MYB"/>
    <property type="match status" value="2"/>
</dbReference>
<keyword evidence="12" id="KW-0131">Cell cycle</keyword>
<evidence type="ECO:0000256" key="13">
    <source>
        <dbReference type="SAM" id="Coils"/>
    </source>
</evidence>
<dbReference type="Gene3D" id="1.10.10.60">
    <property type="entry name" value="Homeodomain-like"/>
    <property type="match status" value="2"/>
</dbReference>
<keyword evidence="7 13" id="KW-0175">Coiled coil</keyword>
<keyword evidence="6" id="KW-0227">DNA damage</keyword>
<keyword evidence="18" id="KW-1185">Reference proteome</keyword>
<dbReference type="InterPro" id="IPR021786">
    <property type="entry name" value="Cdc5p/Cef1_C"/>
</dbReference>
<evidence type="ECO:0000256" key="7">
    <source>
        <dbReference type="ARBA" id="ARBA00023054"/>
    </source>
</evidence>
<evidence type="ECO:0000256" key="3">
    <source>
        <dbReference type="ARBA" id="ARBA00022664"/>
    </source>
</evidence>
<dbReference type="InterPro" id="IPR009057">
    <property type="entry name" value="Homeodomain-like_sf"/>
</dbReference>
<feature type="coiled-coil region" evidence="13">
    <location>
        <begin position="493"/>
        <end position="520"/>
    </location>
</feature>
<dbReference type="InterPro" id="IPR017930">
    <property type="entry name" value="Myb_dom"/>
</dbReference>
<keyword evidence="4" id="KW-0747">Spliceosome</keyword>
<dbReference type="Proteomes" id="UP001177023">
    <property type="component" value="Unassembled WGS sequence"/>
</dbReference>
<comment type="subcellular location">
    <subcellularLocation>
        <location evidence="1">Nucleus</location>
    </subcellularLocation>
</comment>
<keyword evidence="5" id="KW-0677">Repeat</keyword>
<keyword evidence="8" id="KW-0238">DNA-binding</keyword>
<evidence type="ECO:0000256" key="11">
    <source>
        <dbReference type="ARBA" id="ARBA00023242"/>
    </source>
</evidence>
<dbReference type="SMART" id="SM00717">
    <property type="entry name" value="SANT"/>
    <property type="match status" value="2"/>
</dbReference>